<name>A0A424Y9D9_9FIRM</name>
<evidence type="ECO:0000313" key="8">
    <source>
        <dbReference type="EMBL" id="RQD72817.1"/>
    </source>
</evidence>
<dbReference type="UniPathway" id="UPA00056">
    <property type="reaction ID" value="UER00093"/>
</dbReference>
<evidence type="ECO:0000256" key="3">
    <source>
        <dbReference type="ARBA" id="ARBA00009789"/>
    </source>
</evidence>
<gene>
    <name evidence="7 8" type="primary">ispD</name>
    <name evidence="8" type="ORF">D5R97_10280</name>
</gene>
<keyword evidence="6 7" id="KW-0414">Isoprene biosynthesis</keyword>
<dbReference type="Gene3D" id="3.90.550.10">
    <property type="entry name" value="Spore Coat Polysaccharide Biosynthesis Protein SpsA, Chain A"/>
    <property type="match status" value="1"/>
</dbReference>
<evidence type="ECO:0000256" key="4">
    <source>
        <dbReference type="ARBA" id="ARBA00022679"/>
    </source>
</evidence>
<dbReference type="InterPro" id="IPR029044">
    <property type="entry name" value="Nucleotide-diphossugar_trans"/>
</dbReference>
<feature type="site" description="Transition state stabilizer" evidence="7">
    <location>
        <position position="7"/>
    </location>
</feature>
<dbReference type="Proteomes" id="UP000285138">
    <property type="component" value="Unassembled WGS sequence"/>
</dbReference>
<dbReference type="InterPro" id="IPR034683">
    <property type="entry name" value="IspD/TarI"/>
</dbReference>
<evidence type="ECO:0000256" key="2">
    <source>
        <dbReference type="ARBA" id="ARBA00004787"/>
    </source>
</evidence>
<dbReference type="PANTHER" id="PTHR32125">
    <property type="entry name" value="2-C-METHYL-D-ERYTHRITOL 4-PHOSPHATE CYTIDYLYLTRANSFERASE, CHLOROPLASTIC"/>
    <property type="match status" value="1"/>
</dbReference>
<reference evidence="8 9" key="1">
    <citation type="submission" date="2018-08" db="EMBL/GenBank/DDBJ databases">
        <title>The metabolism and importance of syntrophic acetate oxidation coupled to methane or sulfide production in haloalkaline environments.</title>
        <authorList>
            <person name="Timmers P.H.A."/>
            <person name="Vavourakis C.D."/>
            <person name="Sorokin D.Y."/>
            <person name="Sinninghe Damste J.S."/>
            <person name="Muyzer G."/>
            <person name="Stams A.J.M."/>
            <person name="Plugge C.M."/>
        </authorList>
    </citation>
    <scope>NUCLEOTIDE SEQUENCE [LARGE SCALE GENOMIC DNA]</scope>
    <source>
        <strain evidence="8">MSAO_Bac1</strain>
    </source>
</reference>
<keyword evidence="4 7" id="KW-0808">Transferase</keyword>
<evidence type="ECO:0000256" key="1">
    <source>
        <dbReference type="ARBA" id="ARBA00001282"/>
    </source>
</evidence>
<dbReference type="InterPro" id="IPR050088">
    <property type="entry name" value="IspD/TarI_cytidylyltransf_bact"/>
</dbReference>
<accession>A0A424Y9D9</accession>
<dbReference type="CDD" id="cd02516">
    <property type="entry name" value="CDP-ME_synthetase"/>
    <property type="match status" value="1"/>
</dbReference>
<proteinExistence type="inferred from homology"/>
<dbReference type="GO" id="GO:0019288">
    <property type="term" value="P:isopentenyl diphosphate biosynthetic process, methylerythritol 4-phosphate pathway"/>
    <property type="evidence" value="ECO:0007669"/>
    <property type="project" value="UniProtKB-UniRule"/>
</dbReference>
<evidence type="ECO:0000256" key="5">
    <source>
        <dbReference type="ARBA" id="ARBA00022695"/>
    </source>
</evidence>
<feature type="site" description="Positions MEP for the nucleophilic attack" evidence="7">
    <location>
        <position position="195"/>
    </location>
</feature>
<dbReference type="GO" id="GO:0050518">
    <property type="term" value="F:2-C-methyl-D-erythritol 4-phosphate cytidylyltransferase activity"/>
    <property type="evidence" value="ECO:0007669"/>
    <property type="project" value="UniProtKB-UniRule"/>
</dbReference>
<comment type="similarity">
    <text evidence="3 7">Belongs to the IspD/TarI cytidylyltransferase family. IspD subfamily.</text>
</comment>
<dbReference type="SUPFAM" id="SSF53448">
    <property type="entry name" value="Nucleotide-diphospho-sugar transferases"/>
    <property type="match status" value="1"/>
</dbReference>
<dbReference type="HAMAP" id="MF_00108">
    <property type="entry name" value="IspD"/>
    <property type="match status" value="1"/>
</dbReference>
<dbReference type="EC" id="2.7.7.60" evidence="7"/>
<dbReference type="Pfam" id="PF01128">
    <property type="entry name" value="IspD"/>
    <property type="match status" value="1"/>
</dbReference>
<comment type="function">
    <text evidence="7">Catalyzes the formation of 4-diphosphocytidyl-2-C-methyl-D-erythritol from CTP and 2-C-methyl-D-erythritol 4-phosphate (MEP).</text>
</comment>
<comment type="caution">
    <text evidence="7">Lacks conserved residue(s) required for the propagation of feature annotation.</text>
</comment>
<dbReference type="FunFam" id="3.90.550.10:FF:000003">
    <property type="entry name" value="2-C-methyl-D-erythritol 4-phosphate cytidylyltransferase"/>
    <property type="match status" value="1"/>
</dbReference>
<dbReference type="EMBL" id="QZAA01000294">
    <property type="protein sequence ID" value="RQD72817.1"/>
    <property type="molecule type" value="Genomic_DNA"/>
</dbReference>
<dbReference type="PROSITE" id="PS01295">
    <property type="entry name" value="ISPD"/>
    <property type="match status" value="1"/>
</dbReference>
<comment type="caution">
    <text evidence="8">The sequence shown here is derived from an EMBL/GenBank/DDBJ whole genome shotgun (WGS) entry which is preliminary data.</text>
</comment>
<dbReference type="PANTHER" id="PTHR32125:SF4">
    <property type="entry name" value="2-C-METHYL-D-ERYTHRITOL 4-PHOSPHATE CYTIDYLYLTRANSFERASE, CHLOROPLASTIC"/>
    <property type="match status" value="1"/>
</dbReference>
<evidence type="ECO:0000256" key="6">
    <source>
        <dbReference type="ARBA" id="ARBA00023229"/>
    </source>
</evidence>
<dbReference type="InterPro" id="IPR018294">
    <property type="entry name" value="ISPD_synthase_CS"/>
</dbReference>
<dbReference type="AlphaFoldDB" id="A0A424Y9D9"/>
<sequence length="212" mass="23520">MGQEINKQYLNLAGKPLLAHTLSRLFQYPFRELIIVVAPGEEDYCREEVLIPYGFMDRARIVSGGKERQDSVYNALKILSAETEVVVVHDGARPLVSREIIANTVNSAYRYGAAIAAVPVKDTIKKVNREGFVVDTPPRETLWLVQTPQAFLFPLILEAYQKAGESGFKGTDDASLLEKEGRPVKIVKGSYNNIKVTTSDDLCVAEAFLEGE</sequence>
<comment type="catalytic activity">
    <reaction evidence="1 7">
        <text>2-C-methyl-D-erythritol 4-phosphate + CTP + H(+) = 4-CDP-2-C-methyl-D-erythritol + diphosphate</text>
        <dbReference type="Rhea" id="RHEA:13429"/>
        <dbReference type="ChEBI" id="CHEBI:15378"/>
        <dbReference type="ChEBI" id="CHEBI:33019"/>
        <dbReference type="ChEBI" id="CHEBI:37563"/>
        <dbReference type="ChEBI" id="CHEBI:57823"/>
        <dbReference type="ChEBI" id="CHEBI:58262"/>
        <dbReference type="EC" id="2.7.7.60"/>
    </reaction>
</comment>
<evidence type="ECO:0000313" key="9">
    <source>
        <dbReference type="Proteomes" id="UP000285138"/>
    </source>
</evidence>
<evidence type="ECO:0000256" key="7">
    <source>
        <dbReference type="HAMAP-Rule" id="MF_00108"/>
    </source>
</evidence>
<keyword evidence="5 7" id="KW-0548">Nucleotidyltransferase</keyword>
<organism evidence="8 9">
    <name type="scientific">Candidatus Syntrophonatronum acetioxidans</name>
    <dbReference type="NCBI Taxonomy" id="1795816"/>
    <lineage>
        <taxon>Bacteria</taxon>
        <taxon>Bacillati</taxon>
        <taxon>Bacillota</taxon>
        <taxon>Clostridia</taxon>
        <taxon>Eubacteriales</taxon>
        <taxon>Syntrophomonadaceae</taxon>
        <taxon>Candidatus Syntrophonatronum</taxon>
    </lineage>
</organism>
<protein>
    <recommendedName>
        <fullName evidence="7">2-C-methyl-D-erythritol 4-phosphate cytidylyltransferase</fullName>
        <ecNumber evidence="7">2.7.7.60</ecNumber>
    </recommendedName>
    <alternativeName>
        <fullName evidence="7">4-diphosphocytidyl-2C-methyl-D-erythritol synthase</fullName>
    </alternativeName>
    <alternativeName>
        <fullName evidence="7">MEP cytidylyltransferase</fullName>
        <shortName evidence="7">MCT</shortName>
    </alternativeName>
</protein>
<dbReference type="InterPro" id="IPR001228">
    <property type="entry name" value="IspD"/>
</dbReference>
<dbReference type="NCBIfam" id="TIGR00453">
    <property type="entry name" value="ispD"/>
    <property type="match status" value="1"/>
</dbReference>
<comment type="pathway">
    <text evidence="2 7">Isoprenoid biosynthesis; isopentenyl diphosphate biosynthesis via DXP pathway; isopentenyl diphosphate from 1-deoxy-D-xylulose 5-phosphate: step 2/6.</text>
</comment>
<feature type="site" description="Positions MEP for the nucleophilic attack" evidence="7">
    <location>
        <position position="139"/>
    </location>
</feature>